<dbReference type="GO" id="GO:0042761">
    <property type="term" value="P:very long-chain fatty acid biosynthetic process"/>
    <property type="evidence" value="ECO:0007669"/>
    <property type="project" value="TreeGrafter"/>
</dbReference>
<evidence type="ECO:0000256" key="4">
    <source>
        <dbReference type="ARBA" id="ARBA00022692"/>
    </source>
</evidence>
<dbReference type="PANTHER" id="PTHR11157:SF164">
    <property type="entry name" value="ELONGATION OF VERY LONG CHAIN FATTY ACIDS PROTEIN"/>
    <property type="match status" value="1"/>
</dbReference>
<protein>
    <recommendedName>
        <fullName evidence="10">Elongation of very long chain fatty acids protein</fullName>
        <ecNumber evidence="10">2.3.1.199</ecNumber>
    </recommendedName>
    <alternativeName>
        <fullName evidence="10">Very-long-chain 3-oxoacyl-CoA synthase</fullName>
    </alternativeName>
</protein>
<dbReference type="GO" id="GO:0009922">
    <property type="term" value="F:fatty acid elongase activity"/>
    <property type="evidence" value="ECO:0007669"/>
    <property type="project" value="UniProtKB-EC"/>
</dbReference>
<dbReference type="EC" id="2.3.1.199" evidence="10"/>
<name>E1ZYM0_CAMFO</name>
<dbReference type="PANTHER" id="PTHR11157">
    <property type="entry name" value="FATTY ACID ACYL TRANSFERASE-RELATED"/>
    <property type="match status" value="1"/>
</dbReference>
<comment type="subcellular location">
    <subcellularLocation>
        <location evidence="1">Membrane</location>
        <topology evidence="1">Multi-pass membrane protein</topology>
    </subcellularLocation>
</comment>
<dbReference type="AlphaFoldDB" id="E1ZYM0"/>
<evidence type="ECO:0000313" key="12">
    <source>
        <dbReference type="Proteomes" id="UP000000311"/>
    </source>
</evidence>
<gene>
    <name evidence="11" type="ORF">EAG_02666</name>
</gene>
<dbReference type="STRING" id="104421.E1ZYM0"/>
<evidence type="ECO:0000256" key="2">
    <source>
        <dbReference type="ARBA" id="ARBA00022516"/>
    </source>
</evidence>
<sequence length="174" mass="20720">MKDRQPYSLKTFIKLYNIIQIIGNAWLIYDNIDAGLFTKTKLICYSGNVMDYSYNYTLLRLCRGEWFYFMLKILDYVETCVFILRKKNNQVSGLHLYHHVSTLLITWLGLRYFAVAPIFLSIFINSFIHMIMYTYYFLATWGPEVQEAIAPMKQWITKAQMVNDPNFLHIFYIA</sequence>
<feature type="transmembrane region" description="Helical" evidence="10">
    <location>
        <begin position="12"/>
        <end position="29"/>
    </location>
</feature>
<evidence type="ECO:0000256" key="6">
    <source>
        <dbReference type="ARBA" id="ARBA00022989"/>
    </source>
</evidence>
<dbReference type="OrthoDB" id="434092at2759"/>
<evidence type="ECO:0000256" key="8">
    <source>
        <dbReference type="ARBA" id="ARBA00023136"/>
    </source>
</evidence>
<keyword evidence="7 10" id="KW-0443">Lipid metabolism</keyword>
<dbReference type="GO" id="GO:0005789">
    <property type="term" value="C:endoplasmic reticulum membrane"/>
    <property type="evidence" value="ECO:0007669"/>
    <property type="project" value="TreeGrafter"/>
</dbReference>
<evidence type="ECO:0000256" key="1">
    <source>
        <dbReference type="ARBA" id="ARBA00004141"/>
    </source>
</evidence>
<organism evidence="12">
    <name type="scientific">Camponotus floridanus</name>
    <name type="common">Florida carpenter ant</name>
    <dbReference type="NCBI Taxonomy" id="104421"/>
    <lineage>
        <taxon>Eukaryota</taxon>
        <taxon>Metazoa</taxon>
        <taxon>Ecdysozoa</taxon>
        <taxon>Arthropoda</taxon>
        <taxon>Hexapoda</taxon>
        <taxon>Insecta</taxon>
        <taxon>Pterygota</taxon>
        <taxon>Neoptera</taxon>
        <taxon>Endopterygota</taxon>
        <taxon>Hymenoptera</taxon>
        <taxon>Apocrita</taxon>
        <taxon>Aculeata</taxon>
        <taxon>Formicoidea</taxon>
        <taxon>Formicidae</taxon>
        <taxon>Formicinae</taxon>
        <taxon>Camponotus</taxon>
    </lineage>
</organism>
<dbReference type="GO" id="GO:0030148">
    <property type="term" value="P:sphingolipid biosynthetic process"/>
    <property type="evidence" value="ECO:0007669"/>
    <property type="project" value="TreeGrafter"/>
</dbReference>
<dbReference type="InParanoid" id="E1ZYM0"/>
<dbReference type="Proteomes" id="UP000000311">
    <property type="component" value="Unassembled WGS sequence"/>
</dbReference>
<keyword evidence="8 10" id="KW-0472">Membrane</keyword>
<dbReference type="EMBL" id="GL435236">
    <property type="protein sequence ID" value="EFN73712.1"/>
    <property type="molecule type" value="Genomic_DNA"/>
</dbReference>
<comment type="similarity">
    <text evidence="10">Belongs to the ELO family.</text>
</comment>
<comment type="caution">
    <text evidence="10">Lacks conserved residue(s) required for the propagation of feature annotation.</text>
</comment>
<evidence type="ECO:0000256" key="10">
    <source>
        <dbReference type="RuleBase" id="RU361115"/>
    </source>
</evidence>
<dbReference type="InterPro" id="IPR002076">
    <property type="entry name" value="ELO_fam"/>
</dbReference>
<dbReference type="GO" id="GO:0034626">
    <property type="term" value="P:fatty acid elongation, polyunsaturated fatty acid"/>
    <property type="evidence" value="ECO:0007669"/>
    <property type="project" value="TreeGrafter"/>
</dbReference>
<accession>E1ZYM0</accession>
<dbReference type="Pfam" id="PF01151">
    <property type="entry name" value="ELO"/>
    <property type="match status" value="1"/>
</dbReference>
<evidence type="ECO:0000256" key="3">
    <source>
        <dbReference type="ARBA" id="ARBA00022679"/>
    </source>
</evidence>
<keyword evidence="2 10" id="KW-0444">Lipid biosynthesis</keyword>
<keyword evidence="4 10" id="KW-0812">Transmembrane</keyword>
<reference evidence="11 12" key="1">
    <citation type="journal article" date="2010" name="Science">
        <title>Genomic comparison of the ants Camponotus floridanus and Harpegnathos saltator.</title>
        <authorList>
            <person name="Bonasio R."/>
            <person name="Zhang G."/>
            <person name="Ye C."/>
            <person name="Mutti N.S."/>
            <person name="Fang X."/>
            <person name="Qin N."/>
            <person name="Donahue G."/>
            <person name="Yang P."/>
            <person name="Li Q."/>
            <person name="Li C."/>
            <person name="Zhang P."/>
            <person name="Huang Z."/>
            <person name="Berger S.L."/>
            <person name="Reinberg D."/>
            <person name="Wang J."/>
            <person name="Liebig J."/>
        </authorList>
    </citation>
    <scope>NUCLEOTIDE SEQUENCE [LARGE SCALE GENOMIC DNA]</scope>
    <source>
        <strain evidence="12">C129</strain>
    </source>
</reference>
<evidence type="ECO:0000256" key="9">
    <source>
        <dbReference type="ARBA" id="ARBA00023160"/>
    </source>
</evidence>
<evidence type="ECO:0000313" key="11">
    <source>
        <dbReference type="EMBL" id="EFN73712.1"/>
    </source>
</evidence>
<evidence type="ECO:0000256" key="7">
    <source>
        <dbReference type="ARBA" id="ARBA00023098"/>
    </source>
</evidence>
<comment type="catalytic activity">
    <reaction evidence="10">
        <text>a very-long-chain acyl-CoA + malonyl-CoA + H(+) = a very-long-chain 3-oxoacyl-CoA + CO2 + CoA</text>
        <dbReference type="Rhea" id="RHEA:32727"/>
        <dbReference type="ChEBI" id="CHEBI:15378"/>
        <dbReference type="ChEBI" id="CHEBI:16526"/>
        <dbReference type="ChEBI" id="CHEBI:57287"/>
        <dbReference type="ChEBI" id="CHEBI:57384"/>
        <dbReference type="ChEBI" id="CHEBI:90725"/>
        <dbReference type="ChEBI" id="CHEBI:90736"/>
        <dbReference type="EC" id="2.3.1.199"/>
    </reaction>
</comment>
<evidence type="ECO:0000256" key="5">
    <source>
        <dbReference type="ARBA" id="ARBA00022832"/>
    </source>
</evidence>
<keyword evidence="12" id="KW-1185">Reference proteome</keyword>
<keyword evidence="5 10" id="KW-0276">Fatty acid metabolism</keyword>
<keyword evidence="9 10" id="KW-0275">Fatty acid biosynthesis</keyword>
<dbReference type="OMA" id="IRITRCE"/>
<proteinExistence type="inferred from homology"/>
<dbReference type="GO" id="GO:0019367">
    <property type="term" value="P:fatty acid elongation, saturated fatty acid"/>
    <property type="evidence" value="ECO:0007669"/>
    <property type="project" value="TreeGrafter"/>
</dbReference>
<keyword evidence="6 10" id="KW-1133">Transmembrane helix</keyword>
<keyword evidence="3 10" id="KW-0808">Transferase</keyword>
<dbReference type="GO" id="GO:0034625">
    <property type="term" value="P:fatty acid elongation, monounsaturated fatty acid"/>
    <property type="evidence" value="ECO:0007669"/>
    <property type="project" value="TreeGrafter"/>
</dbReference>